<reference evidence="2 3" key="1">
    <citation type="submission" date="2018-06" db="EMBL/GenBank/DDBJ databases">
        <title>Paenibacillus montanisoli sp. nov., isolated from mountain area soil.</title>
        <authorList>
            <person name="Wu M."/>
        </authorList>
    </citation>
    <scope>NUCLEOTIDE SEQUENCE [LARGE SCALE GENOMIC DNA]</scope>
    <source>
        <strain evidence="2 3">RA17</strain>
    </source>
</reference>
<dbReference type="RefSeq" id="WP_112882592.1">
    <property type="nucleotide sequence ID" value="NZ_QLUW01000002.1"/>
</dbReference>
<feature type="transmembrane region" description="Helical" evidence="1">
    <location>
        <begin position="99"/>
        <end position="118"/>
    </location>
</feature>
<proteinExistence type="predicted"/>
<accession>A0A328U2R5</accession>
<comment type="caution">
    <text evidence="2">The sequence shown here is derived from an EMBL/GenBank/DDBJ whole genome shotgun (WGS) entry which is preliminary data.</text>
</comment>
<evidence type="ECO:0008006" key="4">
    <source>
        <dbReference type="Google" id="ProtNLM"/>
    </source>
</evidence>
<dbReference type="OrthoDB" id="2679416at2"/>
<evidence type="ECO:0000313" key="2">
    <source>
        <dbReference type="EMBL" id="RAP76372.1"/>
    </source>
</evidence>
<keyword evidence="1" id="KW-0812">Transmembrane</keyword>
<protein>
    <recommendedName>
        <fullName evidence="4">Zf-HC2 domain-containing protein</fullName>
    </recommendedName>
</protein>
<organism evidence="2 3">
    <name type="scientific">Paenibacillus montanisoli</name>
    <dbReference type="NCBI Taxonomy" id="2081970"/>
    <lineage>
        <taxon>Bacteria</taxon>
        <taxon>Bacillati</taxon>
        <taxon>Bacillota</taxon>
        <taxon>Bacilli</taxon>
        <taxon>Bacillales</taxon>
        <taxon>Paenibacillaceae</taxon>
        <taxon>Paenibacillus</taxon>
    </lineage>
</organism>
<evidence type="ECO:0000256" key="1">
    <source>
        <dbReference type="SAM" id="Phobius"/>
    </source>
</evidence>
<dbReference type="Proteomes" id="UP000249260">
    <property type="component" value="Unassembled WGS sequence"/>
</dbReference>
<evidence type="ECO:0000313" key="3">
    <source>
        <dbReference type="Proteomes" id="UP000249260"/>
    </source>
</evidence>
<dbReference type="AlphaFoldDB" id="A0A328U2R5"/>
<keyword evidence="1" id="KW-1133">Transmembrane helix</keyword>
<sequence>MKCLDVQSSFGVYWDLSEDDSERKSVNEHLLICEACREEFRIWEESEQLIKFFSDHSDEMGPIDHMNTGVMDRIYSEQSWYMPVPNRSYQFSRSFRRNVTAIIACCMAMFVCGLFYLLKDMGSSSSVEVAKLTGLLETANATSDASVISADFYADVPVASISDPIVLNIVPTVPQYYVALSLLGIIITLLILNWFARTRH</sequence>
<dbReference type="EMBL" id="QLUW01000002">
    <property type="protein sequence ID" value="RAP76372.1"/>
    <property type="molecule type" value="Genomic_DNA"/>
</dbReference>
<name>A0A328U2R5_9BACL</name>
<gene>
    <name evidence="2" type="ORF">DL346_13340</name>
</gene>
<keyword evidence="3" id="KW-1185">Reference proteome</keyword>
<feature type="transmembrane region" description="Helical" evidence="1">
    <location>
        <begin position="176"/>
        <end position="196"/>
    </location>
</feature>
<keyword evidence="1" id="KW-0472">Membrane</keyword>